<name>A0A8S5R418_9CAUD</name>
<proteinExistence type="predicted"/>
<organism evidence="1">
    <name type="scientific">Siphoviridae sp. ctcMb1</name>
    <dbReference type="NCBI Taxonomy" id="2827276"/>
    <lineage>
        <taxon>Viruses</taxon>
        <taxon>Duplodnaviria</taxon>
        <taxon>Heunggongvirae</taxon>
        <taxon>Uroviricota</taxon>
        <taxon>Caudoviricetes</taxon>
    </lineage>
</organism>
<protein>
    <submittedName>
        <fullName evidence="1">Uncharacterized protein</fullName>
    </submittedName>
</protein>
<reference evidence="1" key="1">
    <citation type="journal article" date="2021" name="Proc. Natl. Acad. Sci. U.S.A.">
        <title>A Catalog of Tens of Thousands of Viruses from Human Metagenomes Reveals Hidden Associations with Chronic Diseases.</title>
        <authorList>
            <person name="Tisza M.J."/>
            <person name="Buck C.B."/>
        </authorList>
    </citation>
    <scope>NUCLEOTIDE SEQUENCE</scope>
    <source>
        <strain evidence="1">CtcMb1</strain>
    </source>
</reference>
<dbReference type="EMBL" id="BK015811">
    <property type="protein sequence ID" value="DAE26222.1"/>
    <property type="molecule type" value="Genomic_DNA"/>
</dbReference>
<sequence length="46" mass="5094">MAPPYVPDTMGPVKPNIISNHQSHKLYTIGFLIPKNNAVCLFIIPC</sequence>
<accession>A0A8S5R418</accession>
<evidence type="ECO:0000313" key="1">
    <source>
        <dbReference type="EMBL" id="DAE26222.1"/>
    </source>
</evidence>